<evidence type="ECO:0000313" key="2">
    <source>
        <dbReference type="EMBL" id="BDS15655.1"/>
    </source>
</evidence>
<keyword evidence="1" id="KW-0472">Membrane</keyword>
<name>A0A916DXD7_9BACT</name>
<dbReference type="Proteomes" id="UP001060919">
    <property type="component" value="Plasmid pAUEb"/>
</dbReference>
<accession>A0A916DXD7</accession>
<geneLocation type="plasmid" evidence="2 3">
    <name>pAUEb</name>
</geneLocation>
<dbReference type="AlphaFoldDB" id="A0A916DXD7"/>
<evidence type="ECO:0000313" key="3">
    <source>
        <dbReference type="Proteomes" id="UP001060919"/>
    </source>
</evidence>
<organism evidence="2 3">
    <name type="scientific">Aureispira anguillae</name>
    <dbReference type="NCBI Taxonomy" id="2864201"/>
    <lineage>
        <taxon>Bacteria</taxon>
        <taxon>Pseudomonadati</taxon>
        <taxon>Bacteroidota</taxon>
        <taxon>Saprospiria</taxon>
        <taxon>Saprospirales</taxon>
        <taxon>Saprospiraceae</taxon>
        <taxon>Aureispira</taxon>
    </lineage>
</organism>
<reference evidence="2" key="1">
    <citation type="submission" date="2022-09" db="EMBL/GenBank/DDBJ databases">
        <title>Aureispira anguillicida sp. nov., isolated from Leptocephalus of Japanese eel Anguilla japonica.</title>
        <authorList>
            <person name="Yuasa K."/>
            <person name="Mekata T."/>
            <person name="Ikunari K."/>
        </authorList>
    </citation>
    <scope>NUCLEOTIDE SEQUENCE</scope>
    <source>
        <strain evidence="2">EL160426</strain>
        <plasmid evidence="2">pAUEb</plasmid>
    </source>
</reference>
<feature type="transmembrane region" description="Helical" evidence="1">
    <location>
        <begin position="35"/>
        <end position="53"/>
    </location>
</feature>
<sequence>MLGKFWMKIVSMKYFFLLLKDYSFVKKERFLDKKFSRNLFVFYVVLNIIIFFSRK</sequence>
<dbReference type="KEGG" id="aup:AsAng_0064390"/>
<evidence type="ECO:0000256" key="1">
    <source>
        <dbReference type="SAM" id="Phobius"/>
    </source>
</evidence>
<keyword evidence="2" id="KW-0614">Plasmid</keyword>
<gene>
    <name evidence="2" type="ORF">AsAng_0064390</name>
</gene>
<proteinExistence type="predicted"/>
<dbReference type="EMBL" id="AP026869">
    <property type="protein sequence ID" value="BDS15655.1"/>
    <property type="molecule type" value="Genomic_DNA"/>
</dbReference>
<keyword evidence="1" id="KW-0812">Transmembrane</keyword>
<protein>
    <submittedName>
        <fullName evidence="2">Uncharacterized protein</fullName>
    </submittedName>
</protein>
<keyword evidence="3" id="KW-1185">Reference proteome</keyword>
<keyword evidence="1" id="KW-1133">Transmembrane helix</keyword>